<keyword evidence="5 12" id="KW-0648">Protein biosynthesis</keyword>
<evidence type="ECO:0000256" key="8">
    <source>
        <dbReference type="ARBA" id="ARBA00050293"/>
    </source>
</evidence>
<dbReference type="InterPro" id="IPR035654">
    <property type="entry name" value="LepA_IV"/>
</dbReference>
<evidence type="ECO:0000256" key="2">
    <source>
        <dbReference type="ARBA" id="ARBA00022475"/>
    </source>
</evidence>
<keyword evidence="2 12" id="KW-1003">Cell membrane</keyword>
<dbReference type="PRINTS" id="PR00315">
    <property type="entry name" value="ELONGATNFCT"/>
</dbReference>
<dbReference type="RefSeq" id="WP_179530629.1">
    <property type="nucleotide sequence ID" value="NZ_BAAAPP010000012.1"/>
</dbReference>
<dbReference type="PANTHER" id="PTHR43512">
    <property type="entry name" value="TRANSLATION FACTOR GUF1-RELATED"/>
    <property type="match status" value="1"/>
</dbReference>
<dbReference type="HAMAP" id="MF_00071">
    <property type="entry name" value="LepA"/>
    <property type="match status" value="1"/>
</dbReference>
<dbReference type="InterPro" id="IPR005225">
    <property type="entry name" value="Small_GTP-bd"/>
</dbReference>
<dbReference type="GO" id="GO:0003924">
    <property type="term" value="F:GTPase activity"/>
    <property type="evidence" value="ECO:0007669"/>
    <property type="project" value="UniProtKB-UniRule"/>
</dbReference>
<dbReference type="GO" id="GO:0005525">
    <property type="term" value="F:GTP binding"/>
    <property type="evidence" value="ECO:0007669"/>
    <property type="project" value="UniProtKB-UniRule"/>
</dbReference>
<proteinExistence type="inferred from homology"/>
<dbReference type="Proteomes" id="UP000537326">
    <property type="component" value="Unassembled WGS sequence"/>
</dbReference>
<dbReference type="GO" id="GO:0045727">
    <property type="term" value="P:positive regulation of translation"/>
    <property type="evidence" value="ECO:0007669"/>
    <property type="project" value="UniProtKB-UniRule"/>
</dbReference>
<dbReference type="NCBIfam" id="TIGR00231">
    <property type="entry name" value="small_GTP"/>
    <property type="match status" value="1"/>
</dbReference>
<dbReference type="PROSITE" id="PS00301">
    <property type="entry name" value="G_TR_1"/>
    <property type="match status" value="1"/>
</dbReference>
<dbReference type="AlphaFoldDB" id="A0A7Y9YCJ0"/>
<evidence type="ECO:0000256" key="11">
    <source>
        <dbReference type="ARBA" id="ARBA00066744"/>
    </source>
</evidence>
<evidence type="ECO:0000259" key="13">
    <source>
        <dbReference type="PROSITE" id="PS51722"/>
    </source>
</evidence>
<sequence length="619" mass="67798">MPGQTDPAIIRNFCIIAHIDHGKSTLADRMLQLTGVVDERAARAQYLDRMDIERERGITIKSQAVRMPWGVGDDNEHGAEAGTYVLNMIDTPGHVDFTYEVSRSLEACEAAILLVDAAQGIEAQTLANLYLAMGADLHIIPVLNKIDLPSANPEKYAAELAGLVGCEPEDVLQVSAKTGLGVEALLDEIVKQTPPPVGAADKPARALIFDSVYDTYRGVITYVRVVDGKLNHRDRIKMMSTSATHEMLEVGVISPEQVKAGEIGVGEVGYLITGVKDVRQSRVGDTITTQHGGATDMLGGYKHPNPMVYAGLYPIDGDQFGDLREALEKLQLNDAALTYEPETSGALGFGFRCGFLGLLHMEITRDRLEREFGLDLISTAPNVVYDVVMEDGTEVEVTNPSEFPEGKIHEVREPVVKATILSPSDYIGTIMELCQTKRGTLGGMDYLSEDRVEMRYTLPMGEIVFDFFDQLKSRTKGYASLDYERSGDQSADLVKVDILLQGEPVDAFSAIVHKDAAYAYGVMMAGKLKELIPRQQFEVPIQAAIGARVIARENIRAIRKDVLAKCYGGDISRKRKLLEKQKEGKKRMKMVGRVEVPQEAFVAALSNDGAGSSIDKSKK</sequence>
<dbReference type="InterPro" id="IPR013842">
    <property type="entry name" value="LepA_CTD"/>
</dbReference>
<dbReference type="FunFam" id="3.30.70.870:FF:000004">
    <property type="entry name" value="Translation factor GUF1, mitochondrial"/>
    <property type="match status" value="1"/>
</dbReference>
<dbReference type="InterPro" id="IPR027417">
    <property type="entry name" value="P-loop_NTPase"/>
</dbReference>
<accession>A0A7Y9YCJ0</accession>
<keyword evidence="4 12" id="KW-0378">Hydrolase</keyword>
<keyword evidence="6 12" id="KW-0342">GTP-binding</keyword>
<dbReference type="SUPFAM" id="SSF52540">
    <property type="entry name" value="P-loop containing nucleoside triphosphate hydrolases"/>
    <property type="match status" value="1"/>
</dbReference>
<dbReference type="CDD" id="cd03699">
    <property type="entry name" value="EF4_II"/>
    <property type="match status" value="1"/>
</dbReference>
<dbReference type="EC" id="3.6.5.n1" evidence="11 12"/>
<dbReference type="CDD" id="cd16260">
    <property type="entry name" value="EF4_III"/>
    <property type="match status" value="1"/>
</dbReference>
<dbReference type="InterPro" id="IPR006297">
    <property type="entry name" value="EF-4"/>
</dbReference>
<dbReference type="InterPro" id="IPR035647">
    <property type="entry name" value="EFG_III/V"/>
</dbReference>
<feature type="binding site" evidence="12">
    <location>
        <begin position="144"/>
        <end position="147"/>
    </location>
    <ligand>
        <name>GTP</name>
        <dbReference type="ChEBI" id="CHEBI:37565"/>
    </ligand>
</feature>
<dbReference type="PROSITE" id="PS51722">
    <property type="entry name" value="G_TR_2"/>
    <property type="match status" value="1"/>
</dbReference>
<dbReference type="PANTHER" id="PTHR43512:SF4">
    <property type="entry name" value="TRANSLATION FACTOR GUF1 HOMOLOG, CHLOROPLASTIC"/>
    <property type="match status" value="1"/>
</dbReference>
<dbReference type="CDD" id="cd01890">
    <property type="entry name" value="LepA"/>
    <property type="match status" value="1"/>
</dbReference>
<evidence type="ECO:0000256" key="7">
    <source>
        <dbReference type="ARBA" id="ARBA00023136"/>
    </source>
</evidence>
<comment type="catalytic activity">
    <reaction evidence="8 12">
        <text>GTP + H2O = GDP + phosphate + H(+)</text>
        <dbReference type="Rhea" id="RHEA:19669"/>
        <dbReference type="ChEBI" id="CHEBI:15377"/>
        <dbReference type="ChEBI" id="CHEBI:15378"/>
        <dbReference type="ChEBI" id="CHEBI:37565"/>
        <dbReference type="ChEBI" id="CHEBI:43474"/>
        <dbReference type="ChEBI" id="CHEBI:58189"/>
        <dbReference type="EC" id="3.6.5.n1"/>
    </reaction>
</comment>
<dbReference type="InterPro" id="IPR038363">
    <property type="entry name" value="LepA_C_sf"/>
</dbReference>
<dbReference type="EMBL" id="JACBZI010000001">
    <property type="protein sequence ID" value="NYI09696.1"/>
    <property type="molecule type" value="Genomic_DNA"/>
</dbReference>
<comment type="caution">
    <text evidence="14">The sequence shown here is derived from an EMBL/GenBank/DDBJ whole genome shotgun (WGS) entry which is preliminary data.</text>
</comment>
<comment type="similarity">
    <text evidence="1 12">Belongs to the TRAFAC class translation factor GTPase superfamily. Classic translation factor GTPase family. LepA subfamily.</text>
</comment>
<evidence type="ECO:0000313" key="14">
    <source>
        <dbReference type="EMBL" id="NYI09696.1"/>
    </source>
</evidence>
<reference evidence="14 15" key="1">
    <citation type="submission" date="2020-07" db="EMBL/GenBank/DDBJ databases">
        <title>Sequencing the genomes of 1000 actinobacteria strains.</title>
        <authorList>
            <person name="Klenk H.-P."/>
        </authorList>
    </citation>
    <scope>NUCLEOTIDE SEQUENCE [LARGE SCALE GENOMIC DNA]</scope>
    <source>
        <strain evidence="14 15">DSM 18248</strain>
    </source>
</reference>
<dbReference type="Pfam" id="PF00009">
    <property type="entry name" value="GTP_EFTU"/>
    <property type="match status" value="1"/>
</dbReference>
<comment type="subcellular location">
    <subcellularLocation>
        <location evidence="12">Cell membrane</location>
        <topology evidence="12">Peripheral membrane protein</topology>
        <orientation evidence="12">Cytoplasmic side</orientation>
    </subcellularLocation>
</comment>
<dbReference type="FunFam" id="3.30.70.2570:FF:000001">
    <property type="entry name" value="Translation factor GUF1, mitochondrial"/>
    <property type="match status" value="1"/>
</dbReference>
<comment type="similarity">
    <text evidence="10">Belongs to the GTP-binding elongation factor family. LepA subfamily.</text>
</comment>
<dbReference type="SUPFAM" id="SSF54980">
    <property type="entry name" value="EF-G C-terminal domain-like"/>
    <property type="match status" value="2"/>
</dbReference>
<keyword evidence="15" id="KW-1185">Reference proteome</keyword>
<dbReference type="InterPro" id="IPR000640">
    <property type="entry name" value="EFG_V-like"/>
</dbReference>
<keyword evidence="3 12" id="KW-0547">Nucleotide-binding</keyword>
<dbReference type="Gene3D" id="2.40.30.10">
    <property type="entry name" value="Translation factors"/>
    <property type="match status" value="1"/>
</dbReference>
<name>A0A7Y9YCJ0_9ACTN</name>
<dbReference type="FunFam" id="3.40.50.300:FF:000078">
    <property type="entry name" value="Elongation factor 4"/>
    <property type="match status" value="1"/>
</dbReference>
<feature type="binding site" evidence="12">
    <location>
        <begin position="20"/>
        <end position="25"/>
    </location>
    <ligand>
        <name>GTP</name>
        <dbReference type="ChEBI" id="CHEBI:37565"/>
    </ligand>
</feature>
<dbReference type="GO" id="GO:0005886">
    <property type="term" value="C:plasma membrane"/>
    <property type="evidence" value="ECO:0007669"/>
    <property type="project" value="UniProtKB-SubCell"/>
</dbReference>
<dbReference type="InterPro" id="IPR031157">
    <property type="entry name" value="G_TR_CS"/>
</dbReference>
<dbReference type="GO" id="GO:0003746">
    <property type="term" value="F:translation elongation factor activity"/>
    <property type="evidence" value="ECO:0007669"/>
    <property type="project" value="UniProtKB-UniRule"/>
</dbReference>
<evidence type="ECO:0000256" key="5">
    <source>
        <dbReference type="ARBA" id="ARBA00022917"/>
    </source>
</evidence>
<evidence type="ECO:0000256" key="12">
    <source>
        <dbReference type="HAMAP-Rule" id="MF_00071"/>
    </source>
</evidence>
<dbReference type="Pfam" id="PF03144">
    <property type="entry name" value="GTP_EFTU_D2"/>
    <property type="match status" value="1"/>
</dbReference>
<evidence type="ECO:0000256" key="10">
    <source>
        <dbReference type="ARBA" id="ARBA00061052"/>
    </source>
</evidence>
<dbReference type="InterPro" id="IPR004161">
    <property type="entry name" value="EFTu-like_2"/>
</dbReference>
<evidence type="ECO:0000256" key="4">
    <source>
        <dbReference type="ARBA" id="ARBA00022801"/>
    </source>
</evidence>
<evidence type="ECO:0000313" key="15">
    <source>
        <dbReference type="Proteomes" id="UP000537326"/>
    </source>
</evidence>
<evidence type="ECO:0000256" key="9">
    <source>
        <dbReference type="ARBA" id="ARBA00057626"/>
    </source>
</evidence>
<dbReference type="Gene3D" id="3.40.50.300">
    <property type="entry name" value="P-loop containing nucleotide triphosphate hydrolases"/>
    <property type="match status" value="1"/>
</dbReference>
<evidence type="ECO:0000256" key="3">
    <source>
        <dbReference type="ARBA" id="ARBA00022741"/>
    </source>
</evidence>
<protein>
    <recommendedName>
        <fullName evidence="11 12">Elongation factor 4</fullName>
        <shortName evidence="12">EF-4</shortName>
        <ecNumber evidence="11 12">3.6.5.n1</ecNumber>
    </recommendedName>
    <alternativeName>
        <fullName evidence="12">Ribosomal back-translocase LepA</fullName>
    </alternativeName>
</protein>
<dbReference type="Gene3D" id="3.30.70.870">
    <property type="entry name" value="Elongation Factor G (Translational Gtpase), domain 3"/>
    <property type="match status" value="1"/>
</dbReference>
<dbReference type="FunFam" id="2.40.30.10:FF:000015">
    <property type="entry name" value="Translation factor GUF1, mitochondrial"/>
    <property type="match status" value="1"/>
</dbReference>
<dbReference type="Gene3D" id="3.30.70.240">
    <property type="match status" value="1"/>
</dbReference>
<dbReference type="CDD" id="cd03709">
    <property type="entry name" value="lepA_C"/>
    <property type="match status" value="1"/>
</dbReference>
<dbReference type="Gene3D" id="3.30.70.2570">
    <property type="entry name" value="Elongation factor 4, C-terminal domain"/>
    <property type="match status" value="1"/>
</dbReference>
<organism evidence="14 15">
    <name type="scientific">Nocardioides marinus</name>
    <dbReference type="NCBI Taxonomy" id="374514"/>
    <lineage>
        <taxon>Bacteria</taxon>
        <taxon>Bacillati</taxon>
        <taxon>Actinomycetota</taxon>
        <taxon>Actinomycetes</taxon>
        <taxon>Propionibacteriales</taxon>
        <taxon>Nocardioidaceae</taxon>
        <taxon>Nocardioides</taxon>
    </lineage>
</organism>
<evidence type="ECO:0000256" key="6">
    <source>
        <dbReference type="ARBA" id="ARBA00023134"/>
    </source>
</evidence>
<comment type="function">
    <text evidence="9 12">Required for accurate and efficient protein synthesis under certain stress conditions. May act as a fidelity factor of the translation reaction, by catalyzing a one-codon backward translocation of tRNAs on improperly translocated ribosomes. Back-translocation proceeds from a post-translocation (POST) complex to a pre-translocation (PRE) complex, thus giving elongation factor G a second chance to translocate the tRNAs correctly. Binds to ribosomes in a GTP-dependent manner.</text>
</comment>
<keyword evidence="7 12" id="KW-0472">Membrane</keyword>
<dbReference type="InterPro" id="IPR000795">
    <property type="entry name" value="T_Tr_GTP-bd_dom"/>
</dbReference>
<dbReference type="NCBIfam" id="TIGR01393">
    <property type="entry name" value="lepA"/>
    <property type="match status" value="1"/>
</dbReference>
<evidence type="ECO:0000256" key="1">
    <source>
        <dbReference type="ARBA" id="ARBA00005454"/>
    </source>
</evidence>
<dbReference type="FunFam" id="3.30.70.240:FF:000011">
    <property type="entry name" value="Elongation factor 4"/>
    <property type="match status" value="1"/>
</dbReference>
<dbReference type="Pfam" id="PF00679">
    <property type="entry name" value="EFG_C"/>
    <property type="match status" value="1"/>
</dbReference>
<gene>
    <name evidence="12" type="primary">lepA</name>
    <name evidence="14" type="ORF">BKA05_001211</name>
</gene>
<dbReference type="GO" id="GO:0043022">
    <property type="term" value="F:ribosome binding"/>
    <property type="evidence" value="ECO:0007669"/>
    <property type="project" value="UniProtKB-UniRule"/>
</dbReference>
<dbReference type="Pfam" id="PF06421">
    <property type="entry name" value="LepA_C"/>
    <property type="match status" value="1"/>
</dbReference>
<feature type="domain" description="Tr-type G" evidence="13">
    <location>
        <begin position="8"/>
        <end position="197"/>
    </location>
</feature>